<dbReference type="InterPro" id="IPR014016">
    <property type="entry name" value="UvrD-like_ATP-bd"/>
</dbReference>
<protein>
    <recommendedName>
        <fullName evidence="12">DNA helicase</fullName>
    </recommendedName>
</protein>
<keyword evidence="4 7" id="KW-0067">ATP-binding</keyword>
<dbReference type="PANTHER" id="PTHR45934">
    <property type="entry name" value="FAD/NAD(P)-BINDING OXIDOREDUCTASE FAMILY PROTEIN"/>
    <property type="match status" value="1"/>
</dbReference>
<dbReference type="Pfam" id="PF01494">
    <property type="entry name" value="FAD_binding_3"/>
    <property type="match status" value="2"/>
</dbReference>
<dbReference type="InterPro" id="IPR044560">
    <property type="entry name" value="MOase"/>
</dbReference>
<dbReference type="GO" id="GO:0016787">
    <property type="term" value="F:hydrolase activity"/>
    <property type="evidence" value="ECO:0007669"/>
    <property type="project" value="UniProtKB-UniRule"/>
</dbReference>
<keyword evidence="3 7" id="KW-0347">Helicase</keyword>
<accession>A0A8J5VPY0</accession>
<dbReference type="CDD" id="cd17932">
    <property type="entry name" value="DEXQc_UvrD"/>
    <property type="match status" value="1"/>
</dbReference>
<dbReference type="PROSITE" id="PS51198">
    <property type="entry name" value="UVRD_HELICASE_ATP_BIND"/>
    <property type="match status" value="1"/>
</dbReference>
<evidence type="ECO:0008006" key="12">
    <source>
        <dbReference type="Google" id="ProtNLM"/>
    </source>
</evidence>
<name>A0A8J5VPY0_ZIZPA</name>
<dbReference type="PROSITE" id="PS51217">
    <property type="entry name" value="UVRD_HELICASE_CTER"/>
    <property type="match status" value="1"/>
</dbReference>
<gene>
    <name evidence="10" type="ORF">GUJ93_ZPchr0007g6117</name>
</gene>
<evidence type="ECO:0000313" key="11">
    <source>
        <dbReference type="Proteomes" id="UP000729402"/>
    </source>
</evidence>
<dbReference type="InterPro" id="IPR002938">
    <property type="entry name" value="FAD-bd"/>
</dbReference>
<dbReference type="GO" id="GO:0004497">
    <property type="term" value="F:monooxygenase activity"/>
    <property type="evidence" value="ECO:0007669"/>
    <property type="project" value="UniProtKB-KW"/>
</dbReference>
<dbReference type="GO" id="GO:0071949">
    <property type="term" value="F:FAD binding"/>
    <property type="evidence" value="ECO:0007669"/>
    <property type="project" value="InterPro"/>
</dbReference>
<feature type="domain" description="UvrD-like helicase C-terminal" evidence="9">
    <location>
        <begin position="135"/>
        <end position="412"/>
    </location>
</feature>
<feature type="domain" description="UvrD-like helicase ATP-binding" evidence="8">
    <location>
        <begin position="1"/>
        <end position="134"/>
    </location>
</feature>
<keyword evidence="1 7" id="KW-0547">Nucleotide-binding</keyword>
<dbReference type="Pfam" id="PF13361">
    <property type="entry name" value="UvrD_C"/>
    <property type="match status" value="1"/>
</dbReference>
<dbReference type="GO" id="GO:0004386">
    <property type="term" value="F:helicase activity"/>
    <property type="evidence" value="ECO:0007669"/>
    <property type="project" value="UniProtKB-UniRule"/>
</dbReference>
<reference evidence="10" key="1">
    <citation type="journal article" date="2021" name="bioRxiv">
        <title>Whole Genome Assembly and Annotation of Northern Wild Rice, Zizania palustris L., Supports a Whole Genome Duplication in the Zizania Genus.</title>
        <authorList>
            <person name="Haas M."/>
            <person name="Kono T."/>
            <person name="Macchietto M."/>
            <person name="Millas R."/>
            <person name="McGilp L."/>
            <person name="Shao M."/>
            <person name="Duquette J."/>
            <person name="Hirsch C.N."/>
            <person name="Kimball J."/>
        </authorList>
    </citation>
    <scope>NUCLEOTIDE SEQUENCE</scope>
    <source>
        <tissue evidence="10">Fresh leaf tissue</tissue>
    </source>
</reference>
<evidence type="ECO:0000313" key="10">
    <source>
        <dbReference type="EMBL" id="KAG8080537.1"/>
    </source>
</evidence>
<keyword evidence="2 7" id="KW-0378">Hydrolase</keyword>
<evidence type="ECO:0000256" key="7">
    <source>
        <dbReference type="PROSITE-ProRule" id="PRU00560"/>
    </source>
</evidence>
<evidence type="ECO:0000259" key="9">
    <source>
        <dbReference type="PROSITE" id="PS51217"/>
    </source>
</evidence>
<evidence type="ECO:0000256" key="4">
    <source>
        <dbReference type="ARBA" id="ARBA00022840"/>
    </source>
</evidence>
<sequence length="1274" mass="141587">AKASGRTPEEYEKKGNLTGASILRHYNEILRSCDALDYHDFINSSITLLTKFPEVYEECQNTWQAIVVDEFQDTSAMQYYLLKILASHNRITIVGDEDQSIFSFNGADVSGFDSFRRDFPNHKEVRLSKNYRSTRAIVEAATALIHNNTKRQSHKLVETDNPSGHKITVKECHSEDSQCAFVIDKIIETTSSSAEGCNFGKIAVLYRRQITGKAFQMSFRNRKIPFNIHGVAFYRKKVIKAVMAILQTTLPGCDDDGPWRQAFKALLPGDREEKNKIIHHIEKISLARKCSFISAATDIFSAKISGTFKRAQITQGRKEQSVSVAISSAGDMLPQKYLLEKRAIVDADGGKLLNEDNDIRSVLQFLMDDVSDFLSTHFSGQSKGLEWDVVFIVQLLQPSRFLREIPVHLLEVQGEGTLRKTPEQPSTIPSCQPEGDVSAGKPIVVQNETSPYPEMAQPCLANDFLKRFEIDDRAVVSHIFHHWAKKQAFQNPKRLLDKISFVIDERLRGKGYKRKDVLRKLKSFLSGDEVFGYAQYAIKWEQIPIDKRSHLIRERQEHFQKQRIENSMGSSEPTPKQDVLRKLKSFLSGDEAFGYAQYAIKWEQIPIDKRSHLIRERQEHFQKQRIENSMGSSEPTPKQDVLRKLKSFLSGDEAFGYAQYAIKWEQIPIDKRSHLIRERQEHFQKQRIENSMGSSEPTPKQISYLRSLGCTIKPTSRLHASHLIENIAIHVLSQISQSFCNSASQIEFTTAQNFARVSRILSVDVSCACSLVASSDKCGYRSSSSPNRPWPQLTKCATTLPHGADLRPRNARVAVAMALATTTASFSVSSPPFSSCLYHRRRRSCDVVTAASASPARRSEAVQREDIVIVGAGVAGLATAVSLRRLGVGATVLEQGTSLRAGGTSLTLFKNGWRVLDAIGVADELRSEHLRIQGIKMRSAAGATTDVLREFTFEEEAPGQEVRAVERRALLEALASRLPPGAISFSSKLRSIAGQGPDGTVLELEDGRRILSKVVVGCDGVNSPIARWMRFSEPRYVGHMAFRGLARYDGGGGHPFEPKVNYIYGRGLRAGFVPVSPTKVYWFICFNRPTPGPKITDPAALKREALELVRGWPADLLTVMGDTPDDAVIRTPLVDRWLWPGLAPPASRGGVVLAGDAWHPMTPNLGQGACCALEDAVVLARSLAAAAAGSDSGLGSAEPYAEAMRAYERERWPRVFPLTARAGLVGALVQWENPAVCAARDGVVIPRLVRLGPFLEHTNFDCGPLEPAAPPPSP</sequence>
<dbReference type="GO" id="GO:0005524">
    <property type="term" value="F:ATP binding"/>
    <property type="evidence" value="ECO:0007669"/>
    <property type="project" value="UniProtKB-UniRule"/>
</dbReference>
<dbReference type="OrthoDB" id="1470711at2759"/>
<reference evidence="10" key="2">
    <citation type="submission" date="2021-02" db="EMBL/GenBank/DDBJ databases">
        <authorList>
            <person name="Kimball J.A."/>
            <person name="Haas M.W."/>
            <person name="Macchietto M."/>
            <person name="Kono T."/>
            <person name="Duquette J."/>
            <person name="Shao M."/>
        </authorList>
    </citation>
    <scope>NUCLEOTIDE SEQUENCE</scope>
    <source>
        <tissue evidence="10">Fresh leaf tissue</tissue>
    </source>
</reference>
<dbReference type="PANTHER" id="PTHR45934:SF9">
    <property type="entry name" value="FAD_NAD(P)-BINDING OXIDOREDUCTASE FAMILY PROTEIN"/>
    <property type="match status" value="1"/>
</dbReference>
<dbReference type="EMBL" id="JAAALK010000282">
    <property type="protein sequence ID" value="KAG8080537.1"/>
    <property type="molecule type" value="Genomic_DNA"/>
</dbReference>
<evidence type="ECO:0000256" key="2">
    <source>
        <dbReference type="ARBA" id="ARBA00022801"/>
    </source>
</evidence>
<evidence type="ECO:0000256" key="3">
    <source>
        <dbReference type="ARBA" id="ARBA00022806"/>
    </source>
</evidence>
<evidence type="ECO:0000256" key="1">
    <source>
        <dbReference type="ARBA" id="ARBA00022741"/>
    </source>
</evidence>
<comment type="caution">
    <text evidence="10">The sequence shown here is derived from an EMBL/GenBank/DDBJ whole genome shotgun (WGS) entry which is preliminary data.</text>
</comment>
<evidence type="ECO:0000256" key="5">
    <source>
        <dbReference type="ARBA" id="ARBA00023002"/>
    </source>
</evidence>
<keyword evidence="6" id="KW-0503">Monooxygenase</keyword>
<dbReference type="Proteomes" id="UP000729402">
    <property type="component" value="Unassembled WGS sequence"/>
</dbReference>
<evidence type="ECO:0000256" key="6">
    <source>
        <dbReference type="ARBA" id="ARBA00023033"/>
    </source>
</evidence>
<comment type="caution">
    <text evidence="7">Lacks conserved residue(s) required for the propagation of feature annotation.</text>
</comment>
<organism evidence="10 11">
    <name type="scientific">Zizania palustris</name>
    <name type="common">Northern wild rice</name>
    <dbReference type="NCBI Taxonomy" id="103762"/>
    <lineage>
        <taxon>Eukaryota</taxon>
        <taxon>Viridiplantae</taxon>
        <taxon>Streptophyta</taxon>
        <taxon>Embryophyta</taxon>
        <taxon>Tracheophyta</taxon>
        <taxon>Spermatophyta</taxon>
        <taxon>Magnoliopsida</taxon>
        <taxon>Liliopsida</taxon>
        <taxon>Poales</taxon>
        <taxon>Poaceae</taxon>
        <taxon>BOP clade</taxon>
        <taxon>Oryzoideae</taxon>
        <taxon>Oryzeae</taxon>
        <taxon>Zizaniinae</taxon>
        <taxon>Zizania</taxon>
    </lineage>
</organism>
<feature type="non-terminal residue" evidence="10">
    <location>
        <position position="1274"/>
    </location>
</feature>
<evidence type="ECO:0000259" key="8">
    <source>
        <dbReference type="PROSITE" id="PS51198"/>
    </source>
</evidence>
<dbReference type="Pfam" id="PF00580">
    <property type="entry name" value="UvrD-helicase"/>
    <property type="match status" value="1"/>
</dbReference>
<keyword evidence="11" id="KW-1185">Reference proteome</keyword>
<keyword evidence="5" id="KW-0560">Oxidoreductase</keyword>
<dbReference type="AlphaFoldDB" id="A0A8J5VPY0"/>
<dbReference type="InterPro" id="IPR014017">
    <property type="entry name" value="DNA_helicase_UvrD-like_C"/>
</dbReference>
<proteinExistence type="predicted"/>